<keyword evidence="2" id="KW-0472">Membrane</keyword>
<sequence>MRKRLVAWAVCFVTAAAAAVVVIAMSNVIGVGEKTIGDAAFMLSLCCLLGLIDIEQRLSEGREEKAPKAIACPYGYGRCDARPGGAKPRGCPGRRDAGPPPIVRLRDSVEEVR</sequence>
<reference evidence="3 4" key="1">
    <citation type="submission" date="2024-01" db="EMBL/GenBank/DDBJ databases">
        <title>novel species in genus Adlercreutzia.</title>
        <authorList>
            <person name="Liu X."/>
        </authorList>
    </citation>
    <scope>NUCLEOTIDE SEQUENCE [LARGE SCALE GENOMIC DNA]</scope>
    <source>
        <strain evidence="3 4">R22</strain>
    </source>
</reference>
<evidence type="ECO:0000313" key="4">
    <source>
        <dbReference type="Proteomes" id="UP001343724"/>
    </source>
</evidence>
<feature type="compositionally biased region" description="Basic and acidic residues" evidence="1">
    <location>
        <begin position="104"/>
        <end position="113"/>
    </location>
</feature>
<dbReference type="Proteomes" id="UP001343724">
    <property type="component" value="Unassembled WGS sequence"/>
</dbReference>
<dbReference type="RefSeq" id="WP_326454253.1">
    <property type="nucleotide sequence ID" value="NZ_JAYMFH010000001.1"/>
</dbReference>
<gene>
    <name evidence="3" type="ORF">VJ920_01650</name>
</gene>
<accession>A0ABU6IWA1</accession>
<keyword evidence="2" id="KW-1133">Transmembrane helix</keyword>
<comment type="caution">
    <text evidence="3">The sequence shown here is derived from an EMBL/GenBank/DDBJ whole genome shotgun (WGS) entry which is preliminary data.</text>
</comment>
<evidence type="ECO:0000256" key="1">
    <source>
        <dbReference type="SAM" id="MobiDB-lite"/>
    </source>
</evidence>
<protein>
    <submittedName>
        <fullName evidence="3">Uncharacterized protein</fullName>
    </submittedName>
</protein>
<proteinExistence type="predicted"/>
<evidence type="ECO:0000256" key="2">
    <source>
        <dbReference type="SAM" id="Phobius"/>
    </source>
</evidence>
<feature type="transmembrane region" description="Helical" evidence="2">
    <location>
        <begin position="35"/>
        <end position="52"/>
    </location>
</feature>
<evidence type="ECO:0000313" key="3">
    <source>
        <dbReference type="EMBL" id="MEC4294013.1"/>
    </source>
</evidence>
<organism evidence="3 4">
    <name type="scientific">Adlercreutzia shanghongiae</name>
    <dbReference type="NCBI Taxonomy" id="3111773"/>
    <lineage>
        <taxon>Bacteria</taxon>
        <taxon>Bacillati</taxon>
        <taxon>Actinomycetota</taxon>
        <taxon>Coriobacteriia</taxon>
        <taxon>Eggerthellales</taxon>
        <taxon>Eggerthellaceae</taxon>
        <taxon>Adlercreutzia</taxon>
    </lineage>
</organism>
<dbReference type="EMBL" id="JAYMFH010000001">
    <property type="protein sequence ID" value="MEC4294013.1"/>
    <property type="molecule type" value="Genomic_DNA"/>
</dbReference>
<name>A0ABU6IWA1_9ACTN</name>
<keyword evidence="4" id="KW-1185">Reference proteome</keyword>
<feature type="region of interest" description="Disordered" evidence="1">
    <location>
        <begin position="83"/>
        <end position="113"/>
    </location>
</feature>
<keyword evidence="2" id="KW-0812">Transmembrane</keyword>